<dbReference type="OrthoDB" id="9806939at2"/>
<reference evidence="7" key="1">
    <citation type="submission" date="2016-10" db="EMBL/GenBank/DDBJ databases">
        <authorList>
            <person name="Varghese N."/>
            <person name="Submissions S."/>
        </authorList>
    </citation>
    <scope>NUCLEOTIDE SEQUENCE [LARGE SCALE GENOMIC DNA]</scope>
    <source>
        <strain evidence="7">CGMCC 1.10658</strain>
    </source>
</reference>
<dbReference type="Proteomes" id="UP000199305">
    <property type="component" value="Unassembled WGS sequence"/>
</dbReference>
<dbReference type="InterPro" id="IPR058647">
    <property type="entry name" value="BSH_CzcB-like"/>
</dbReference>
<proteinExistence type="inferred from homology"/>
<name>A0A1G8XT51_9GAMM</name>
<dbReference type="STRING" id="658219.SAMN05216212_1217"/>
<sequence length="389" mass="42203">MNSIAVIWRQKNYLTALIVAAAAVLWLLSGLLRPAGDNASAVRGGDGPEVLPVTVRARRIEARPYTTLVNINAHTEANRSVRLRAELDGVITAVPVAEGRAVRQGEVICRLEAEDRPQRLERARSALRKAELDIAGARKLHKKGLLSETELAGQEASVASARAEYERARVEMENLQIRAPFAGVVNRRAVELGDFIRRGEECATLLDLDPVLVVGEVSEGVVGDLVPGRPAGAELHDRTRVEGRLRYVSRDAHETTRAYRVEVEVDNPKGQLRAGLSGRLALPTGEVRAHLINSSLLTLDDRGELGVRHLDRENRVLFSTVTLVGDGREGVWVTGLPERTTLITVGQEYVTPGQVVSVEFEDGQSGLPAPEPDGQAAIRPVAGDGEDRP</sequence>
<evidence type="ECO:0000256" key="2">
    <source>
        <dbReference type="SAM" id="Coils"/>
    </source>
</evidence>
<evidence type="ECO:0000259" key="5">
    <source>
        <dbReference type="Pfam" id="PF25973"/>
    </source>
</evidence>
<dbReference type="NCBIfam" id="TIGR01730">
    <property type="entry name" value="RND_mfp"/>
    <property type="match status" value="1"/>
</dbReference>
<feature type="region of interest" description="Disordered" evidence="3">
    <location>
        <begin position="362"/>
        <end position="389"/>
    </location>
</feature>
<feature type="domain" description="CzcB-like barrel-sandwich hybrid" evidence="5">
    <location>
        <begin position="81"/>
        <end position="205"/>
    </location>
</feature>
<keyword evidence="2" id="KW-0175">Coiled coil</keyword>
<dbReference type="RefSeq" id="WP_091510068.1">
    <property type="nucleotide sequence ID" value="NZ_FNFH01000002.1"/>
</dbReference>
<dbReference type="Gene3D" id="1.10.287.470">
    <property type="entry name" value="Helix hairpin bin"/>
    <property type="match status" value="1"/>
</dbReference>
<evidence type="ECO:0000313" key="7">
    <source>
        <dbReference type="Proteomes" id="UP000199305"/>
    </source>
</evidence>
<dbReference type="AlphaFoldDB" id="A0A1G8XT51"/>
<dbReference type="InterPro" id="IPR006143">
    <property type="entry name" value="RND_pump_MFP"/>
</dbReference>
<dbReference type="Gene3D" id="2.40.30.170">
    <property type="match status" value="1"/>
</dbReference>
<dbReference type="Pfam" id="PF25954">
    <property type="entry name" value="Beta-barrel_RND_2"/>
    <property type="match status" value="1"/>
</dbReference>
<feature type="coiled-coil region" evidence="2">
    <location>
        <begin position="120"/>
        <end position="178"/>
    </location>
</feature>
<organism evidence="6 7">
    <name type="scientific">Microbulbifer yueqingensis</name>
    <dbReference type="NCBI Taxonomy" id="658219"/>
    <lineage>
        <taxon>Bacteria</taxon>
        <taxon>Pseudomonadati</taxon>
        <taxon>Pseudomonadota</taxon>
        <taxon>Gammaproteobacteria</taxon>
        <taxon>Cellvibrionales</taxon>
        <taxon>Microbulbiferaceae</taxon>
        <taxon>Microbulbifer</taxon>
    </lineage>
</organism>
<evidence type="ECO:0000259" key="4">
    <source>
        <dbReference type="Pfam" id="PF25954"/>
    </source>
</evidence>
<dbReference type="Gene3D" id="2.40.50.100">
    <property type="match status" value="1"/>
</dbReference>
<dbReference type="SUPFAM" id="SSF111369">
    <property type="entry name" value="HlyD-like secretion proteins"/>
    <property type="match status" value="1"/>
</dbReference>
<feature type="domain" description="CusB-like beta-barrel" evidence="4">
    <location>
        <begin position="213"/>
        <end position="282"/>
    </location>
</feature>
<protein>
    <submittedName>
        <fullName evidence="6">Membrane fusion protein, multidrug efflux system</fullName>
    </submittedName>
</protein>
<dbReference type="PANTHER" id="PTHR30469">
    <property type="entry name" value="MULTIDRUG RESISTANCE PROTEIN MDTA"/>
    <property type="match status" value="1"/>
</dbReference>
<evidence type="ECO:0000256" key="1">
    <source>
        <dbReference type="ARBA" id="ARBA00009477"/>
    </source>
</evidence>
<comment type="similarity">
    <text evidence="1">Belongs to the membrane fusion protein (MFP) (TC 8.A.1) family.</text>
</comment>
<evidence type="ECO:0000313" key="6">
    <source>
        <dbReference type="EMBL" id="SDJ93344.1"/>
    </source>
</evidence>
<dbReference type="PANTHER" id="PTHR30469:SF29">
    <property type="entry name" value="BLR2860 PROTEIN"/>
    <property type="match status" value="1"/>
</dbReference>
<evidence type="ECO:0000256" key="3">
    <source>
        <dbReference type="SAM" id="MobiDB-lite"/>
    </source>
</evidence>
<keyword evidence="7" id="KW-1185">Reference proteome</keyword>
<gene>
    <name evidence="6" type="ORF">SAMN05216212_1217</name>
</gene>
<dbReference type="InterPro" id="IPR058792">
    <property type="entry name" value="Beta-barrel_RND_2"/>
</dbReference>
<dbReference type="Pfam" id="PF25973">
    <property type="entry name" value="BSH_CzcB"/>
    <property type="match status" value="1"/>
</dbReference>
<accession>A0A1G8XT51</accession>
<dbReference type="EMBL" id="FNFH01000002">
    <property type="protein sequence ID" value="SDJ93344.1"/>
    <property type="molecule type" value="Genomic_DNA"/>
</dbReference>
<dbReference type="GO" id="GO:1990281">
    <property type="term" value="C:efflux pump complex"/>
    <property type="evidence" value="ECO:0007669"/>
    <property type="project" value="TreeGrafter"/>
</dbReference>
<dbReference type="GO" id="GO:0015562">
    <property type="term" value="F:efflux transmembrane transporter activity"/>
    <property type="evidence" value="ECO:0007669"/>
    <property type="project" value="TreeGrafter"/>
</dbReference>